<evidence type="ECO:0000313" key="2">
    <source>
        <dbReference type="EMBL" id="KAF2013028.1"/>
    </source>
</evidence>
<protein>
    <submittedName>
        <fullName evidence="2">Uncharacterized protein</fullName>
    </submittedName>
</protein>
<feature type="compositionally biased region" description="Polar residues" evidence="1">
    <location>
        <begin position="13"/>
        <end position="23"/>
    </location>
</feature>
<gene>
    <name evidence="2" type="ORF">BU24DRAFT_262708</name>
</gene>
<dbReference type="AlphaFoldDB" id="A0A6A5XIE9"/>
<feature type="region of interest" description="Disordered" evidence="1">
    <location>
        <begin position="1"/>
        <end position="23"/>
    </location>
</feature>
<organism evidence="2 3">
    <name type="scientific">Aaosphaeria arxii CBS 175.79</name>
    <dbReference type="NCBI Taxonomy" id="1450172"/>
    <lineage>
        <taxon>Eukaryota</taxon>
        <taxon>Fungi</taxon>
        <taxon>Dikarya</taxon>
        <taxon>Ascomycota</taxon>
        <taxon>Pezizomycotina</taxon>
        <taxon>Dothideomycetes</taxon>
        <taxon>Pleosporomycetidae</taxon>
        <taxon>Pleosporales</taxon>
        <taxon>Pleosporales incertae sedis</taxon>
        <taxon>Aaosphaeria</taxon>
    </lineage>
</organism>
<sequence>MSSSIMAPERSRTMTCTSPRMSSTSIVCDGKDTELGMAITNAVSRNVSKGNAIQINGHIAGKIYNFQNLIINYQSTLDHNFNSPGTIPRPLQRVLKTARSRDTAEEAFMDVVKPSPHLMPLDSPYLAFYSDISTTSQMIRATFNPHVLVNLIAQRIVRRLKLTPLIVSGPEELVSWDRSSLVSTTQLIELACYDKERTEYTTYQFYVVKHCPFDILFSTRSINPFDSNRPRMKPGRS</sequence>
<dbReference type="OrthoDB" id="3668374at2759"/>
<dbReference type="GeneID" id="54279916"/>
<accession>A0A6A5XIE9</accession>
<evidence type="ECO:0000256" key="1">
    <source>
        <dbReference type="SAM" id="MobiDB-lite"/>
    </source>
</evidence>
<dbReference type="RefSeq" id="XP_033381367.1">
    <property type="nucleotide sequence ID" value="XM_033522519.1"/>
</dbReference>
<dbReference type="EMBL" id="ML978072">
    <property type="protein sequence ID" value="KAF2013028.1"/>
    <property type="molecule type" value="Genomic_DNA"/>
</dbReference>
<keyword evidence="3" id="KW-1185">Reference proteome</keyword>
<dbReference type="Proteomes" id="UP000799778">
    <property type="component" value="Unassembled WGS sequence"/>
</dbReference>
<name>A0A6A5XIE9_9PLEO</name>
<reference evidence="2" key="1">
    <citation type="journal article" date="2020" name="Stud. Mycol.">
        <title>101 Dothideomycetes genomes: a test case for predicting lifestyles and emergence of pathogens.</title>
        <authorList>
            <person name="Haridas S."/>
            <person name="Albert R."/>
            <person name="Binder M."/>
            <person name="Bloem J."/>
            <person name="Labutti K."/>
            <person name="Salamov A."/>
            <person name="Andreopoulos B."/>
            <person name="Baker S."/>
            <person name="Barry K."/>
            <person name="Bills G."/>
            <person name="Bluhm B."/>
            <person name="Cannon C."/>
            <person name="Castanera R."/>
            <person name="Culley D."/>
            <person name="Daum C."/>
            <person name="Ezra D."/>
            <person name="Gonzalez J."/>
            <person name="Henrissat B."/>
            <person name="Kuo A."/>
            <person name="Liang C."/>
            <person name="Lipzen A."/>
            <person name="Lutzoni F."/>
            <person name="Magnuson J."/>
            <person name="Mondo S."/>
            <person name="Nolan M."/>
            <person name="Ohm R."/>
            <person name="Pangilinan J."/>
            <person name="Park H.-J."/>
            <person name="Ramirez L."/>
            <person name="Alfaro M."/>
            <person name="Sun H."/>
            <person name="Tritt A."/>
            <person name="Yoshinaga Y."/>
            <person name="Zwiers L.-H."/>
            <person name="Turgeon B."/>
            <person name="Goodwin S."/>
            <person name="Spatafora J."/>
            <person name="Crous P."/>
            <person name="Grigoriev I."/>
        </authorList>
    </citation>
    <scope>NUCLEOTIDE SEQUENCE</scope>
    <source>
        <strain evidence="2">CBS 175.79</strain>
    </source>
</reference>
<evidence type="ECO:0000313" key="3">
    <source>
        <dbReference type="Proteomes" id="UP000799778"/>
    </source>
</evidence>
<proteinExistence type="predicted"/>